<dbReference type="AlphaFoldDB" id="A0A1Y0EQE0"/>
<dbReference type="InterPro" id="IPR000801">
    <property type="entry name" value="Esterase-like"/>
</dbReference>
<evidence type="ECO:0000313" key="5">
    <source>
        <dbReference type="Proteomes" id="UP000196138"/>
    </source>
</evidence>
<dbReference type="Proteomes" id="UP000196138">
    <property type="component" value="Chromosome"/>
</dbReference>
<dbReference type="GO" id="GO:0016788">
    <property type="term" value="F:hydrolase activity, acting on ester bonds"/>
    <property type="evidence" value="ECO:0007669"/>
    <property type="project" value="TreeGrafter"/>
</dbReference>
<evidence type="ECO:0000256" key="1">
    <source>
        <dbReference type="ARBA" id="ARBA00005622"/>
    </source>
</evidence>
<feature type="compositionally biased region" description="Basic and acidic residues" evidence="3">
    <location>
        <begin position="253"/>
        <end position="266"/>
    </location>
</feature>
<evidence type="ECO:0000256" key="3">
    <source>
        <dbReference type="SAM" id="MobiDB-lite"/>
    </source>
</evidence>
<reference evidence="4 5" key="1">
    <citation type="submission" date="2017-05" db="EMBL/GenBank/DDBJ databases">
        <authorList>
            <person name="Song R."/>
            <person name="Chenine A.L."/>
            <person name="Ruprecht R.M."/>
        </authorList>
    </citation>
    <scope>NUCLEOTIDE SEQUENCE [LARGE SCALE GENOMIC DNA]</scope>
    <source>
        <strain evidence="4 5">DSM 26136</strain>
    </source>
</reference>
<dbReference type="InterPro" id="IPR052558">
    <property type="entry name" value="Siderophore_Hydrolase_D"/>
</dbReference>
<sequence length="374" mass="39187">MSGPPTARPLPPGAASAAPVTPLAANAGPAPWPALTWPGTQVRRLQSAQGARYQVTVWLPPGDAPPGGFDALVVLDANALFGTFVEAVRRSSRRPDATGIAPAAVIGIAHEGDALFADSLRRRDYTAGPPANEAPPADGSAGGAADFLAFIADALMPQLCRELPLNPARQTLFGHSLAGHFVLQALAARPQAFRTWAAISPSIWWDEAGLRAALQAALAGERGGDLPQRRAAPEPGMAPPGGARRRGSGPGEAGERGGDLPQRRAAPEPGTAPPGGSGPGEAGERGGLDALPRVFLAVGEWEEAVPPWQRQHPGYEQLVARRAQRRMVASARELAADLARWLDASRVAFRLFPEEDHASILMVAVQRTLRFASM</sequence>
<proteinExistence type="inferred from homology"/>
<dbReference type="RefSeq" id="WP_087282468.1">
    <property type="nucleotide sequence ID" value="NZ_CP021455.1"/>
</dbReference>
<dbReference type="PANTHER" id="PTHR40841">
    <property type="entry name" value="SIDEROPHORE TRIACETYLFUSARININE C ESTERASE"/>
    <property type="match status" value="1"/>
</dbReference>
<organism evidence="4 5">
    <name type="scientific">Comamonas serinivorans</name>
    <dbReference type="NCBI Taxonomy" id="1082851"/>
    <lineage>
        <taxon>Bacteria</taxon>
        <taxon>Pseudomonadati</taxon>
        <taxon>Pseudomonadota</taxon>
        <taxon>Betaproteobacteria</taxon>
        <taxon>Burkholderiales</taxon>
        <taxon>Comamonadaceae</taxon>
        <taxon>Comamonas</taxon>
    </lineage>
</organism>
<dbReference type="EMBL" id="CP021455">
    <property type="protein sequence ID" value="ARU05877.1"/>
    <property type="molecule type" value="Genomic_DNA"/>
</dbReference>
<accession>A0A1Y0EQE0</accession>
<evidence type="ECO:0000313" key="4">
    <source>
        <dbReference type="EMBL" id="ARU05877.1"/>
    </source>
</evidence>
<dbReference type="Gene3D" id="3.40.50.1820">
    <property type="entry name" value="alpha/beta hydrolase"/>
    <property type="match status" value="1"/>
</dbReference>
<dbReference type="OrthoDB" id="9784036at2"/>
<evidence type="ECO:0000256" key="2">
    <source>
        <dbReference type="ARBA" id="ARBA00022801"/>
    </source>
</evidence>
<dbReference type="InterPro" id="IPR029058">
    <property type="entry name" value="AB_hydrolase_fold"/>
</dbReference>
<dbReference type="Pfam" id="PF00756">
    <property type="entry name" value="Esterase"/>
    <property type="match status" value="1"/>
</dbReference>
<dbReference type="KEGG" id="cser:CCO03_15410"/>
<name>A0A1Y0EQE0_9BURK</name>
<keyword evidence="5" id="KW-1185">Reference proteome</keyword>
<feature type="region of interest" description="Disordered" evidence="3">
    <location>
        <begin position="221"/>
        <end position="286"/>
    </location>
</feature>
<feature type="region of interest" description="Disordered" evidence="3">
    <location>
        <begin position="1"/>
        <end position="22"/>
    </location>
</feature>
<feature type="compositionally biased region" description="Basic and acidic residues" evidence="3">
    <location>
        <begin position="222"/>
        <end position="232"/>
    </location>
</feature>
<comment type="similarity">
    <text evidence="1">Belongs to the esterase D family.</text>
</comment>
<feature type="compositionally biased region" description="Pro residues" evidence="3">
    <location>
        <begin position="1"/>
        <end position="12"/>
    </location>
</feature>
<dbReference type="PANTHER" id="PTHR40841:SF2">
    <property type="entry name" value="SIDEROPHORE-DEGRADING ESTERASE (EUROFUNG)"/>
    <property type="match status" value="1"/>
</dbReference>
<gene>
    <name evidence="4" type="ORF">CCO03_15410</name>
</gene>
<dbReference type="SUPFAM" id="SSF53474">
    <property type="entry name" value="alpha/beta-Hydrolases"/>
    <property type="match status" value="1"/>
</dbReference>
<protein>
    <recommendedName>
        <fullName evidence="6">Esterase</fullName>
    </recommendedName>
</protein>
<evidence type="ECO:0008006" key="6">
    <source>
        <dbReference type="Google" id="ProtNLM"/>
    </source>
</evidence>
<keyword evidence="2" id="KW-0378">Hydrolase</keyword>